<protein>
    <submittedName>
        <fullName evidence="2">Uncharacterized protein</fullName>
    </submittedName>
</protein>
<evidence type="ECO:0000313" key="3">
    <source>
        <dbReference type="Proteomes" id="UP000177383"/>
    </source>
</evidence>
<dbReference type="EMBL" id="MFJE01000022">
    <property type="protein sequence ID" value="OGG14261.1"/>
    <property type="molecule type" value="Genomic_DNA"/>
</dbReference>
<feature type="region of interest" description="Disordered" evidence="1">
    <location>
        <begin position="1"/>
        <end position="30"/>
    </location>
</feature>
<dbReference type="STRING" id="1798375.A2773_06610"/>
<proteinExistence type="predicted"/>
<dbReference type="Proteomes" id="UP000177383">
    <property type="component" value="Unassembled WGS sequence"/>
</dbReference>
<comment type="caution">
    <text evidence="2">The sequence shown here is derived from an EMBL/GenBank/DDBJ whole genome shotgun (WGS) entry which is preliminary data.</text>
</comment>
<evidence type="ECO:0000256" key="1">
    <source>
        <dbReference type="SAM" id="MobiDB-lite"/>
    </source>
</evidence>
<reference evidence="2 3" key="1">
    <citation type="journal article" date="2016" name="Nat. Commun.">
        <title>Thousands of microbial genomes shed light on interconnected biogeochemical processes in an aquifer system.</title>
        <authorList>
            <person name="Anantharaman K."/>
            <person name="Brown C.T."/>
            <person name="Hug L.A."/>
            <person name="Sharon I."/>
            <person name="Castelle C.J."/>
            <person name="Probst A.J."/>
            <person name="Thomas B.C."/>
            <person name="Singh A."/>
            <person name="Wilkins M.J."/>
            <person name="Karaoz U."/>
            <person name="Brodie E.L."/>
            <person name="Williams K.H."/>
            <person name="Hubbard S.S."/>
            <person name="Banfield J.F."/>
        </authorList>
    </citation>
    <scope>NUCLEOTIDE SEQUENCE [LARGE SCALE GENOMIC DNA]</scope>
</reference>
<name>A0A1F5ZPC1_9BACT</name>
<evidence type="ECO:0000313" key="2">
    <source>
        <dbReference type="EMBL" id="OGG14261.1"/>
    </source>
</evidence>
<gene>
    <name evidence="2" type="ORF">A2773_06610</name>
</gene>
<accession>A0A1F5ZPC1</accession>
<organism evidence="2 3">
    <name type="scientific">Candidatus Gottesmanbacteria bacterium RIFCSPHIGHO2_01_FULL_39_10</name>
    <dbReference type="NCBI Taxonomy" id="1798375"/>
    <lineage>
        <taxon>Bacteria</taxon>
        <taxon>Candidatus Gottesmaniibacteriota</taxon>
    </lineage>
</organism>
<sequence>MDAERLLTPTGPDSVNPFKPKPLDTNNRHDNNMVKTLHKTSIFNHPELGMISNPLLLSFDGSLQGAVFQYFPLSGEMKILPRALSPSANPSNINTMYIQQIASAWNQLDGKEIRTLLPVVRGKYDGQGWEKVPQDAQAIIEKTRLVPKERFDKEQEAAQWRPFKHAEYLALAVNDELTNFPPNPDFQLYMDYGIRYPHIGSYIQGYPPLFALDLYTGQIMAHSSYETNQQIDDLFFKASGRGIYVTHDNLDTLSAKSTYKREEAQSVAKTFLDIAISRYDGYFDPQAANSQNQKKLNTIADMFPALINKNRFTAASRQEAAMTFEDYLALFAKRYPPPQKTKIETLQSAFEDPFIRLNWLKRHPQGSKLVGDAEKLIHDSIMELAKEGAITAATAGLASIFHLKHLKHLTVVPKLVSLLKKVRNKYEQGIKYDQALLAAKFILTGSTTSESMEIPETPTNS</sequence>
<dbReference type="AlphaFoldDB" id="A0A1F5ZPC1"/>